<keyword evidence="1" id="KW-1133">Transmembrane helix</keyword>
<protein>
    <recommendedName>
        <fullName evidence="4">WW domain-containing protein</fullName>
    </recommendedName>
</protein>
<comment type="caution">
    <text evidence="2">The sequence shown here is derived from an EMBL/GenBank/DDBJ whole genome shotgun (WGS) entry which is preliminary data.</text>
</comment>
<keyword evidence="1" id="KW-0812">Transmembrane</keyword>
<keyword evidence="3" id="KW-1185">Reference proteome</keyword>
<gene>
    <name evidence="2" type="ORF">B0H17DRAFT_1065703</name>
</gene>
<dbReference type="Proteomes" id="UP001221757">
    <property type="component" value="Unassembled WGS sequence"/>
</dbReference>
<evidence type="ECO:0008006" key="4">
    <source>
        <dbReference type="Google" id="ProtNLM"/>
    </source>
</evidence>
<sequence length="532" mass="59749">MYFPLVFIGAAAATTVTDPISCRITGTITPYTPFAREDKAQTLSPKSAGLLLKWVRLHPPVRPDYMASSTTNDPNSSYNAPATASSVLFRATEWHRFTSPNGVVYYAYDQDRLLTTDEIHDPAMRESILRAYYEWKDFFEEIDAPDAEMFVFHAGDEPYIQFASWSQGRIYKFHPDGGLVFETDQQFWDYAWQLTMHRTRFPRFMETEFVSALAFGADESALDMKHTTFPYDDDQIKRLMRVYRQLRGRQNVMPESLVPALAYHVARTMFFIAAARSRCGYGTATVQLTVDTGIQEPTLTLAICDIFLGVLFCGTHGDYRARLACAVPGGSVSLPDFRQLMVDFMAEWADSNLVATVLVSVDIGFLTIQSITGLQRTSALASGLLATTSIVMGVHHSWQHRAKSNAELDDARRYLYHPHLYCRRRPERELLTAGDLTPTACVLALPHAALRWAVLGFAVAIASGAGRSLLVLLVPAVFLFFWGVWSTQGASSNVWWQRLRAAGAEMLKRRRNLDRSTPEGMMMHALRSGNSV</sequence>
<evidence type="ECO:0000256" key="1">
    <source>
        <dbReference type="SAM" id="Phobius"/>
    </source>
</evidence>
<dbReference type="EMBL" id="JARKIE010000068">
    <property type="protein sequence ID" value="KAJ7689937.1"/>
    <property type="molecule type" value="Genomic_DNA"/>
</dbReference>
<reference evidence="2" key="1">
    <citation type="submission" date="2023-03" db="EMBL/GenBank/DDBJ databases">
        <title>Massive genome expansion in bonnet fungi (Mycena s.s.) driven by repeated elements and novel gene families across ecological guilds.</title>
        <authorList>
            <consortium name="Lawrence Berkeley National Laboratory"/>
            <person name="Harder C.B."/>
            <person name="Miyauchi S."/>
            <person name="Viragh M."/>
            <person name="Kuo A."/>
            <person name="Thoen E."/>
            <person name="Andreopoulos B."/>
            <person name="Lu D."/>
            <person name="Skrede I."/>
            <person name="Drula E."/>
            <person name="Henrissat B."/>
            <person name="Morin E."/>
            <person name="Kohler A."/>
            <person name="Barry K."/>
            <person name="LaButti K."/>
            <person name="Morin E."/>
            <person name="Salamov A."/>
            <person name="Lipzen A."/>
            <person name="Mereny Z."/>
            <person name="Hegedus B."/>
            <person name="Baldrian P."/>
            <person name="Stursova M."/>
            <person name="Weitz H."/>
            <person name="Taylor A."/>
            <person name="Grigoriev I.V."/>
            <person name="Nagy L.G."/>
            <person name="Martin F."/>
            <person name="Kauserud H."/>
        </authorList>
    </citation>
    <scope>NUCLEOTIDE SEQUENCE</scope>
    <source>
        <strain evidence="2">CBHHK067</strain>
    </source>
</reference>
<dbReference type="AlphaFoldDB" id="A0AAD7DFH9"/>
<proteinExistence type="predicted"/>
<evidence type="ECO:0000313" key="3">
    <source>
        <dbReference type="Proteomes" id="UP001221757"/>
    </source>
</evidence>
<organism evidence="2 3">
    <name type="scientific">Mycena rosella</name>
    <name type="common">Pink bonnet</name>
    <name type="synonym">Agaricus rosellus</name>
    <dbReference type="NCBI Taxonomy" id="1033263"/>
    <lineage>
        <taxon>Eukaryota</taxon>
        <taxon>Fungi</taxon>
        <taxon>Dikarya</taxon>
        <taxon>Basidiomycota</taxon>
        <taxon>Agaricomycotina</taxon>
        <taxon>Agaricomycetes</taxon>
        <taxon>Agaricomycetidae</taxon>
        <taxon>Agaricales</taxon>
        <taxon>Marasmiineae</taxon>
        <taxon>Mycenaceae</taxon>
        <taxon>Mycena</taxon>
    </lineage>
</organism>
<feature type="transmembrane region" description="Helical" evidence="1">
    <location>
        <begin position="469"/>
        <end position="485"/>
    </location>
</feature>
<evidence type="ECO:0000313" key="2">
    <source>
        <dbReference type="EMBL" id="KAJ7689937.1"/>
    </source>
</evidence>
<accession>A0AAD7DFH9</accession>
<name>A0AAD7DFH9_MYCRO</name>
<keyword evidence="1" id="KW-0472">Membrane</keyword>